<evidence type="ECO:0000313" key="3">
    <source>
        <dbReference type="Proteomes" id="UP000078486"/>
    </source>
</evidence>
<proteinExistence type="predicted"/>
<dbReference type="STRING" id="1184151.AW736_21320"/>
<evidence type="ECO:0000256" key="1">
    <source>
        <dbReference type="SAM" id="MobiDB-lite"/>
    </source>
</evidence>
<feature type="compositionally biased region" description="Basic and acidic residues" evidence="1">
    <location>
        <begin position="116"/>
        <end position="156"/>
    </location>
</feature>
<comment type="caution">
    <text evidence="2">The sequence shown here is derived from an EMBL/GenBank/DDBJ whole genome shotgun (WGS) entry which is preliminary data.</text>
</comment>
<dbReference type="AlphaFoldDB" id="A0A178IG21"/>
<protein>
    <submittedName>
        <fullName evidence="2">Uncharacterized protein</fullName>
    </submittedName>
</protein>
<gene>
    <name evidence="2" type="ORF">AW736_21320</name>
</gene>
<name>A0A178IG21_9BACT</name>
<dbReference type="Proteomes" id="UP000078486">
    <property type="component" value="Unassembled WGS sequence"/>
</dbReference>
<accession>A0A178IG21</accession>
<sequence length="233" mass="26034">MAKLRQLAMELQASMADAVGKYIAVCDHIRKAQLMPVTVTAELKQLGFADSRISEIKRVSMVSDVVWEQYKSRTIGFKVALDIARQEAIEEAEEAKKEAESKQADMFAGQPAESAPKAKETAKESKPEDEPAIWKKWDKGSDEKSQGKTGTKPDKPILEKTKTMVAVKPRVHTPREILTEFLGSYLPCAGKLGDGWKPTTIFDCNGWTVEVRITRKKETKKPAKKTITKKGKR</sequence>
<feature type="compositionally biased region" description="Basic and acidic residues" evidence="1">
    <location>
        <begin position="94"/>
        <end position="103"/>
    </location>
</feature>
<keyword evidence="3" id="KW-1185">Reference proteome</keyword>
<evidence type="ECO:0000313" key="2">
    <source>
        <dbReference type="EMBL" id="OAM88049.1"/>
    </source>
</evidence>
<feature type="region of interest" description="Disordered" evidence="1">
    <location>
        <begin position="94"/>
        <end position="156"/>
    </location>
</feature>
<organism evidence="2 3">
    <name type="scientific">Termitidicoccus mucosus</name>
    <dbReference type="NCBI Taxonomy" id="1184151"/>
    <lineage>
        <taxon>Bacteria</taxon>
        <taxon>Pseudomonadati</taxon>
        <taxon>Verrucomicrobiota</taxon>
        <taxon>Opitutia</taxon>
        <taxon>Opitutales</taxon>
        <taxon>Opitutaceae</taxon>
        <taxon>Termitidicoccus</taxon>
    </lineage>
</organism>
<dbReference type="EMBL" id="LRRQ01000149">
    <property type="protein sequence ID" value="OAM88049.1"/>
    <property type="molecule type" value="Genomic_DNA"/>
</dbReference>
<reference evidence="2 3" key="1">
    <citation type="submission" date="2016-01" db="EMBL/GenBank/DDBJ databases">
        <title>High potential of lignocellulose degradation of a new Verrucomicrobia species.</title>
        <authorList>
            <person name="Wang Y."/>
            <person name="Shi Y."/>
            <person name="Qiu Z."/>
            <person name="Liu S."/>
            <person name="Yang H."/>
        </authorList>
    </citation>
    <scope>NUCLEOTIDE SEQUENCE [LARGE SCALE GENOMIC DNA]</scope>
    <source>
        <strain evidence="2 3">TSB47</strain>
    </source>
</reference>